<protein>
    <recommendedName>
        <fullName evidence="12">ABC3 transporter permease protein domain-containing protein</fullName>
    </recommendedName>
</protein>
<feature type="domain" description="MacB-like periplasmic core" evidence="9">
    <location>
        <begin position="19"/>
        <end position="225"/>
    </location>
</feature>
<feature type="domain" description="MacB-like periplasmic core" evidence="9">
    <location>
        <begin position="477"/>
        <end position="671"/>
    </location>
</feature>
<evidence type="ECO:0000256" key="2">
    <source>
        <dbReference type="ARBA" id="ARBA00005236"/>
    </source>
</evidence>
<dbReference type="eggNOG" id="COG0577">
    <property type="taxonomic scope" value="Bacteria"/>
</dbReference>
<reference evidence="10 11" key="1">
    <citation type="journal article" date="2011" name="J. Bacteriol.">
        <title>Complete genome sequence of the cellulose-degrading bacterium Cellulosilyticum lentocellum.</title>
        <authorList>
            <consortium name="US DOE Joint Genome Institute"/>
            <person name="Miller D.A."/>
            <person name="Suen G."/>
            <person name="Bruce D."/>
            <person name="Copeland A."/>
            <person name="Cheng J.F."/>
            <person name="Detter C."/>
            <person name="Goodwin L.A."/>
            <person name="Han C.S."/>
            <person name="Hauser L.J."/>
            <person name="Land M.L."/>
            <person name="Lapidus A."/>
            <person name="Lucas S."/>
            <person name="Meincke L."/>
            <person name="Pitluck S."/>
            <person name="Tapia R."/>
            <person name="Teshima H."/>
            <person name="Woyke T."/>
            <person name="Fox B.G."/>
            <person name="Angert E.R."/>
            <person name="Currie C.R."/>
        </authorList>
    </citation>
    <scope>NUCLEOTIDE SEQUENCE [LARGE SCALE GENOMIC DNA]</scope>
    <source>
        <strain evidence="11">ATCC 49066 / DSM 5427 / NCIMB 11756 / RHM5</strain>
    </source>
</reference>
<feature type="domain" description="ABC3 transporter permease C-terminal" evidence="8">
    <location>
        <begin position="256"/>
        <end position="374"/>
    </location>
</feature>
<dbReference type="Pfam" id="PF02687">
    <property type="entry name" value="FtsX"/>
    <property type="match status" value="2"/>
</dbReference>
<feature type="transmembrane region" description="Helical" evidence="7">
    <location>
        <begin position="421"/>
        <end position="451"/>
    </location>
</feature>
<evidence type="ECO:0000256" key="3">
    <source>
        <dbReference type="ARBA" id="ARBA00022475"/>
    </source>
</evidence>
<feature type="transmembrane region" description="Helical" evidence="7">
    <location>
        <begin position="350"/>
        <end position="371"/>
    </location>
</feature>
<feature type="transmembrane region" description="Helical" evidence="7">
    <location>
        <begin position="791"/>
        <end position="813"/>
    </location>
</feature>
<dbReference type="PANTHER" id="PTHR30489">
    <property type="entry name" value="LIPOPROTEIN-RELEASING SYSTEM TRANSMEMBRANE PROTEIN LOLE"/>
    <property type="match status" value="1"/>
</dbReference>
<keyword evidence="4 7" id="KW-0812">Transmembrane</keyword>
<dbReference type="Proteomes" id="UP000008467">
    <property type="component" value="Chromosome"/>
</dbReference>
<feature type="transmembrane region" description="Helical" evidence="7">
    <location>
        <begin position="300"/>
        <end position="330"/>
    </location>
</feature>
<evidence type="ECO:0000259" key="8">
    <source>
        <dbReference type="Pfam" id="PF02687"/>
    </source>
</evidence>
<keyword evidence="3" id="KW-1003">Cell membrane</keyword>
<feature type="transmembrane region" description="Helical" evidence="7">
    <location>
        <begin position="705"/>
        <end position="727"/>
    </location>
</feature>
<evidence type="ECO:0000256" key="6">
    <source>
        <dbReference type="ARBA" id="ARBA00023136"/>
    </source>
</evidence>
<dbReference type="RefSeq" id="WP_013658114.1">
    <property type="nucleotide sequence ID" value="NC_015275.1"/>
</dbReference>
<dbReference type="Pfam" id="PF12704">
    <property type="entry name" value="MacB_PCD"/>
    <property type="match status" value="2"/>
</dbReference>
<evidence type="ECO:0008006" key="12">
    <source>
        <dbReference type="Google" id="ProtNLM"/>
    </source>
</evidence>
<evidence type="ECO:0000256" key="4">
    <source>
        <dbReference type="ARBA" id="ARBA00022692"/>
    </source>
</evidence>
<gene>
    <name evidence="10" type="ordered locus">Clole_3141</name>
</gene>
<comment type="subcellular location">
    <subcellularLocation>
        <location evidence="1">Cell membrane</location>
        <topology evidence="1">Multi-pass membrane protein</topology>
    </subcellularLocation>
</comment>
<dbReference type="AlphaFoldDB" id="F2JP97"/>
<dbReference type="GO" id="GO:0044874">
    <property type="term" value="P:lipoprotein localization to outer membrane"/>
    <property type="evidence" value="ECO:0007669"/>
    <property type="project" value="TreeGrafter"/>
</dbReference>
<feature type="transmembrane region" description="Helical" evidence="7">
    <location>
        <begin position="472"/>
        <end position="492"/>
    </location>
</feature>
<dbReference type="GO" id="GO:0098797">
    <property type="term" value="C:plasma membrane protein complex"/>
    <property type="evidence" value="ECO:0007669"/>
    <property type="project" value="TreeGrafter"/>
</dbReference>
<name>F2JP97_CELLD</name>
<proteinExistence type="inferred from homology"/>
<evidence type="ECO:0000259" key="9">
    <source>
        <dbReference type="Pfam" id="PF12704"/>
    </source>
</evidence>
<feature type="domain" description="ABC3 transporter permease C-terminal" evidence="8">
    <location>
        <begin position="705"/>
        <end position="822"/>
    </location>
</feature>
<keyword evidence="11" id="KW-1185">Reference proteome</keyword>
<feature type="transmembrane region" description="Helical" evidence="7">
    <location>
        <begin position="392"/>
        <end position="409"/>
    </location>
</feature>
<accession>F2JP97</accession>
<sequence length="830" mass="92638">MRILLKYTIKSMLEKKSRTFLIILAISLAGALFLASSQLSDSITRMYENNLRQEIGQVDVVVKPNNQSPSSFINPHLMSEVKESKVIPYVGGMGAYKIGVNTYENISINGYELEDYKAINKLSLVANSQVEPFTGPKIIVSEKAAKHYGLLVGESITLKINGVNRKLMIAGIAERQGIFAGEGNGYTSIMPMETLSEYMGGNGKPTALYVQLQEGISEEQLIGTLKSIYSRYDVEAVLDKAVFKESIAWMTDPFMLMTYMVIFMSCFIIYSSFKVIMLEKLPMMGTFRSIGASKRKMNQVLLLETCFYGVVGGLVAVILGIGILYILTWVMSSSYISGKVEMSITSISCLLTFVLANVIAFFSTLVPILSTNHISLKDIILNIKAHKSQKRFRSFLEGSGLIVFGFILGRMESPSIGTVYAVAALFLIIIGMIKILPLVILYSAEVLGIIFEKLFGNLGGLASKNIKKNKSVLNSITLITIGISILLMITTLTQNVSDQILDLFDGVFHFEVWVETGEMDEQKARNIQRNDGVYESLKFMEDFSVRVDELENREIAIEAYENDDLIRFKDYNLLGDAPQLLKQLQEGRYIIVSENLRKKFKLKVGDRLTLNFDKEKKHYEIIGFMDTIWENGRLCLLPMKYYKRDADKIYYDCIQVKVKKPEEEQQVVESLGSSFKDTWTNIYTTEDIKKWNQDSNASLMGMINAFAILAMLIGIIGVVNNLVISFIERQQSIAILRSIGMSKRQVLGMIFIEALGSGLIGAIGGIIGGILVMLNMDAVLSALNLPVKMEIIPQLFISYLVGGALITLIGSILPAKRSSKLQIIEAIKYE</sequence>
<dbReference type="HOGENOM" id="CLU_017916_0_0_9"/>
<dbReference type="PANTHER" id="PTHR30489:SF0">
    <property type="entry name" value="LIPOPROTEIN-RELEASING SYSTEM TRANSMEMBRANE PROTEIN LOLE"/>
    <property type="match status" value="1"/>
</dbReference>
<dbReference type="InterPro" id="IPR025857">
    <property type="entry name" value="MacB_PCD"/>
</dbReference>
<keyword evidence="6 7" id="KW-0472">Membrane</keyword>
<evidence type="ECO:0000256" key="7">
    <source>
        <dbReference type="SAM" id="Phobius"/>
    </source>
</evidence>
<evidence type="ECO:0000313" key="10">
    <source>
        <dbReference type="EMBL" id="ADZ84836.1"/>
    </source>
</evidence>
<dbReference type="STRING" id="642492.Clole_3141"/>
<evidence type="ECO:0000256" key="5">
    <source>
        <dbReference type="ARBA" id="ARBA00022989"/>
    </source>
</evidence>
<dbReference type="InterPro" id="IPR051447">
    <property type="entry name" value="Lipoprotein-release_system"/>
</dbReference>
<dbReference type="KEGG" id="cle:Clole_3141"/>
<dbReference type="EMBL" id="CP002582">
    <property type="protein sequence ID" value="ADZ84836.1"/>
    <property type="molecule type" value="Genomic_DNA"/>
</dbReference>
<feature type="transmembrane region" description="Helical" evidence="7">
    <location>
        <begin position="254"/>
        <end position="279"/>
    </location>
</feature>
<feature type="transmembrane region" description="Helical" evidence="7">
    <location>
        <begin position="747"/>
        <end position="771"/>
    </location>
</feature>
<keyword evidence="5 7" id="KW-1133">Transmembrane helix</keyword>
<evidence type="ECO:0000256" key="1">
    <source>
        <dbReference type="ARBA" id="ARBA00004651"/>
    </source>
</evidence>
<organism evidence="10 11">
    <name type="scientific">Cellulosilyticum lentocellum (strain ATCC 49066 / DSM 5427 / NCIMB 11756 / RHM5)</name>
    <name type="common">Clostridium lentocellum</name>
    <dbReference type="NCBI Taxonomy" id="642492"/>
    <lineage>
        <taxon>Bacteria</taxon>
        <taxon>Bacillati</taxon>
        <taxon>Bacillota</taxon>
        <taxon>Clostridia</taxon>
        <taxon>Lachnospirales</taxon>
        <taxon>Cellulosilyticaceae</taxon>
        <taxon>Cellulosilyticum</taxon>
    </lineage>
</organism>
<evidence type="ECO:0000313" key="11">
    <source>
        <dbReference type="Proteomes" id="UP000008467"/>
    </source>
</evidence>
<dbReference type="InterPro" id="IPR003838">
    <property type="entry name" value="ABC3_permease_C"/>
</dbReference>
<comment type="similarity">
    <text evidence="2">Belongs to the ABC-4 integral membrane protein family. LolC/E subfamily.</text>
</comment>